<comment type="caution">
    <text evidence="1">The sequence shown here is derived from an EMBL/GenBank/DDBJ whole genome shotgun (WGS) entry which is preliminary data.</text>
</comment>
<protein>
    <submittedName>
        <fullName evidence="1">Uncharacterized protein</fullName>
    </submittedName>
</protein>
<proteinExistence type="predicted"/>
<dbReference type="Proteomes" id="UP000485058">
    <property type="component" value="Unassembled WGS sequence"/>
</dbReference>
<evidence type="ECO:0000313" key="2">
    <source>
        <dbReference type="Proteomes" id="UP000485058"/>
    </source>
</evidence>
<sequence length="285" mass="31012">MGQKRLDPGKLKLSRQERVQNAAGRLCTPLLAVGLQLSLPGGKPAVDWAKQHAQGQGIIPRTSRQSRTERNTRVLQCKYIENCAVVMPSHRRSVCLPVVATGLLVCLMLSQGVFAQPTDPPAPSPAVLASRPPAPPMYTPSPQLSTATGTSLDIVFYGLDFWSLLTSWGSGMQALLEAQQPPSLRLQDLSAPGMCASHLLALNTTALLNTSRTAQELMPALSYFARDVAQLMRDYLRDASITVNVPDFCAGNRTFASFFANGTRVNETWPTLRVTINLPTMDPER</sequence>
<name>A0A699ZHI0_HAELA</name>
<gene>
    <name evidence="1" type="ORF">HaLaN_19588</name>
</gene>
<reference evidence="1 2" key="1">
    <citation type="submission" date="2020-02" db="EMBL/GenBank/DDBJ databases">
        <title>Draft genome sequence of Haematococcus lacustris strain NIES-144.</title>
        <authorList>
            <person name="Morimoto D."/>
            <person name="Nakagawa S."/>
            <person name="Yoshida T."/>
            <person name="Sawayama S."/>
        </authorList>
    </citation>
    <scope>NUCLEOTIDE SEQUENCE [LARGE SCALE GENOMIC DNA]</scope>
    <source>
        <strain evidence="1 2">NIES-144</strain>
    </source>
</reference>
<accession>A0A699ZHI0</accession>
<dbReference type="AlphaFoldDB" id="A0A699ZHI0"/>
<organism evidence="1 2">
    <name type="scientific">Haematococcus lacustris</name>
    <name type="common">Green alga</name>
    <name type="synonym">Haematococcus pluvialis</name>
    <dbReference type="NCBI Taxonomy" id="44745"/>
    <lineage>
        <taxon>Eukaryota</taxon>
        <taxon>Viridiplantae</taxon>
        <taxon>Chlorophyta</taxon>
        <taxon>core chlorophytes</taxon>
        <taxon>Chlorophyceae</taxon>
        <taxon>CS clade</taxon>
        <taxon>Chlamydomonadales</taxon>
        <taxon>Haematococcaceae</taxon>
        <taxon>Haematococcus</taxon>
    </lineage>
</organism>
<evidence type="ECO:0000313" key="1">
    <source>
        <dbReference type="EMBL" id="GFH22167.1"/>
    </source>
</evidence>
<keyword evidence="2" id="KW-1185">Reference proteome</keyword>
<dbReference type="EMBL" id="BLLF01001982">
    <property type="protein sequence ID" value="GFH22167.1"/>
    <property type="molecule type" value="Genomic_DNA"/>
</dbReference>